<evidence type="ECO:0000313" key="9">
    <source>
        <dbReference type="Proteomes" id="UP000003505"/>
    </source>
</evidence>
<evidence type="ECO:0000256" key="3">
    <source>
        <dbReference type="ARBA" id="ARBA00014376"/>
    </source>
</evidence>
<protein>
    <recommendedName>
        <fullName evidence="3 6">Flagellar basal body rod protein FlgB</fullName>
    </recommendedName>
</protein>
<evidence type="ECO:0000259" key="7">
    <source>
        <dbReference type="Pfam" id="PF00460"/>
    </source>
</evidence>
<dbReference type="EMBL" id="ACKP02000010">
    <property type="protein sequence ID" value="EEX78271.1"/>
    <property type="molecule type" value="Genomic_DNA"/>
</dbReference>
<comment type="caution">
    <text evidence="8">The sequence shown here is derived from an EMBL/GenBank/DDBJ whole genome shotgun (WGS) entry which is preliminary data.</text>
</comment>
<organism evidence="8 9">
    <name type="scientific">Selenomonas sputigena (strain ATCC 35185 / DSM 20758 / CCUG 44933 / VPI D19B-28)</name>
    <dbReference type="NCBI Taxonomy" id="546271"/>
    <lineage>
        <taxon>Bacteria</taxon>
        <taxon>Bacillati</taxon>
        <taxon>Bacillota</taxon>
        <taxon>Negativicutes</taxon>
        <taxon>Selenomonadales</taxon>
        <taxon>Selenomonadaceae</taxon>
        <taxon>Selenomonas</taxon>
    </lineage>
</organism>
<dbReference type="AlphaFoldDB" id="C9LSN1"/>
<sequence length="142" mass="15836">MWNTAMLEQIVGNRALDVMQRGMGAANLRQEVISHNIANVNTPNFKKSNVVFEDLLAKELDLDAEGGLKIVRTHDRHMPISFRGRALAKIELDKSSSMRYDNNNVDIDVEMASLAKNSLYFNALARQVGAGFSQMRSVINGQ</sequence>
<comment type="function">
    <text evidence="5 6">Structural component of flagellum, the bacterial motility apparatus. Part of the rod structure of flagellar basal body.</text>
</comment>
<evidence type="ECO:0000313" key="8">
    <source>
        <dbReference type="EMBL" id="EEX78271.1"/>
    </source>
</evidence>
<keyword evidence="8" id="KW-0969">Cilium</keyword>
<comment type="subunit">
    <text evidence="6">The basal body constitutes a major portion of the flagellar organelle and consists of a number of rings mounted on a central rod.</text>
</comment>
<reference evidence="8 9" key="1">
    <citation type="submission" date="2009-09" db="EMBL/GenBank/DDBJ databases">
        <authorList>
            <person name="Weinstock G."/>
            <person name="Sodergren E."/>
            <person name="Clifton S."/>
            <person name="Fulton L."/>
            <person name="Fulton B."/>
            <person name="Courtney L."/>
            <person name="Fronick C."/>
            <person name="Harrison M."/>
            <person name="Strong C."/>
            <person name="Farmer C."/>
            <person name="Delahaunty K."/>
            <person name="Markovic C."/>
            <person name="Hall O."/>
            <person name="Minx P."/>
            <person name="Tomlinson C."/>
            <person name="Mitreva M."/>
            <person name="Nelson J."/>
            <person name="Hou S."/>
            <person name="Wollam A."/>
            <person name="Pepin K.H."/>
            <person name="Johnson M."/>
            <person name="Bhonagiri V."/>
            <person name="Nash W.E."/>
            <person name="Warren W."/>
            <person name="Chinwalla A."/>
            <person name="Mardis E.R."/>
            <person name="Wilson R.K."/>
        </authorList>
    </citation>
    <scope>NUCLEOTIDE SEQUENCE [LARGE SCALE GENOMIC DNA]</scope>
    <source>
        <strain evidence="9">ATCC 35185 / DSM 20758 / VPI D19B-28</strain>
    </source>
</reference>
<gene>
    <name evidence="8" type="primary">flgB</name>
    <name evidence="8" type="ORF">SELSPUOL_00456</name>
</gene>
<dbReference type="GO" id="GO:0030694">
    <property type="term" value="C:bacterial-type flagellum basal body, rod"/>
    <property type="evidence" value="ECO:0007669"/>
    <property type="project" value="InterPro"/>
</dbReference>
<dbReference type="NCBIfam" id="TIGR01396">
    <property type="entry name" value="FlgB"/>
    <property type="match status" value="1"/>
</dbReference>
<dbReference type="PANTHER" id="PTHR30435">
    <property type="entry name" value="FLAGELLAR PROTEIN"/>
    <property type="match status" value="1"/>
</dbReference>
<evidence type="ECO:0000256" key="1">
    <source>
        <dbReference type="ARBA" id="ARBA00004117"/>
    </source>
</evidence>
<keyword evidence="4 6" id="KW-0975">Bacterial flagellum</keyword>
<dbReference type="InterPro" id="IPR001444">
    <property type="entry name" value="Flag_bb_rod_N"/>
</dbReference>
<evidence type="ECO:0000256" key="6">
    <source>
        <dbReference type="PIRNR" id="PIRNR002889"/>
    </source>
</evidence>
<comment type="subcellular location">
    <subcellularLocation>
        <location evidence="1 6">Bacterial flagellum basal body</location>
    </subcellularLocation>
</comment>
<dbReference type="InterPro" id="IPR006300">
    <property type="entry name" value="FlgB"/>
</dbReference>
<dbReference type="PANTHER" id="PTHR30435:SF12">
    <property type="entry name" value="FLAGELLAR BASAL BODY ROD PROTEIN FLGB"/>
    <property type="match status" value="1"/>
</dbReference>
<evidence type="ECO:0000256" key="2">
    <source>
        <dbReference type="ARBA" id="ARBA00009677"/>
    </source>
</evidence>
<dbReference type="GO" id="GO:0071978">
    <property type="term" value="P:bacterial-type flagellum-dependent swarming motility"/>
    <property type="evidence" value="ECO:0007669"/>
    <property type="project" value="TreeGrafter"/>
</dbReference>
<feature type="domain" description="Flagellar basal body rod protein N-terminal" evidence="7">
    <location>
        <begin position="16"/>
        <end position="46"/>
    </location>
</feature>
<dbReference type="eggNOG" id="COG1815">
    <property type="taxonomic scope" value="Bacteria"/>
</dbReference>
<dbReference type="Pfam" id="PF00460">
    <property type="entry name" value="Flg_bb_rod"/>
    <property type="match status" value="1"/>
</dbReference>
<evidence type="ECO:0000256" key="4">
    <source>
        <dbReference type="ARBA" id="ARBA00023143"/>
    </source>
</evidence>
<proteinExistence type="inferred from homology"/>
<evidence type="ECO:0000256" key="5">
    <source>
        <dbReference type="ARBA" id="ARBA00024934"/>
    </source>
</evidence>
<keyword evidence="8" id="KW-0282">Flagellum</keyword>
<dbReference type="Proteomes" id="UP000003505">
    <property type="component" value="Unassembled WGS sequence"/>
</dbReference>
<name>C9LSN1_SELS3</name>
<accession>C9LSN1</accession>
<dbReference type="STRING" id="546271.Selsp_1705"/>
<keyword evidence="8" id="KW-0966">Cell projection</keyword>
<dbReference type="PIRSF" id="PIRSF002889">
    <property type="entry name" value="Rod_FlgB"/>
    <property type="match status" value="1"/>
</dbReference>
<comment type="similarity">
    <text evidence="2 6">Belongs to the flagella basal body rod proteins family.</text>
</comment>